<dbReference type="InterPro" id="IPR038570">
    <property type="entry name" value="HicA_sf"/>
</dbReference>
<organism evidence="1 2">
    <name type="scientific">Cloacibacillus porcorum</name>
    <dbReference type="NCBI Taxonomy" id="1197717"/>
    <lineage>
        <taxon>Bacteria</taxon>
        <taxon>Thermotogati</taxon>
        <taxon>Synergistota</taxon>
        <taxon>Synergistia</taxon>
        <taxon>Synergistales</taxon>
        <taxon>Synergistaceae</taxon>
        <taxon>Cloacibacillus</taxon>
    </lineage>
</organism>
<dbReference type="Gene3D" id="3.30.920.30">
    <property type="entry name" value="Hypothetical protein"/>
    <property type="match status" value="1"/>
</dbReference>
<gene>
    <name evidence="1" type="ORF">BED41_10350</name>
</gene>
<dbReference type="SUPFAM" id="SSF54786">
    <property type="entry name" value="YcfA/nrd intein domain"/>
    <property type="match status" value="1"/>
</dbReference>
<dbReference type="STRING" id="1197717.BED41_10350"/>
<dbReference type="RefSeq" id="WP_008710032.1">
    <property type="nucleotide sequence ID" value="NZ_CATWZH010000002.1"/>
</dbReference>
<keyword evidence="2" id="KW-1185">Reference proteome</keyword>
<dbReference type="GeneID" id="83058250"/>
<dbReference type="Proteomes" id="UP000093044">
    <property type="component" value="Chromosome"/>
</dbReference>
<name>A0A1B2I625_9BACT</name>
<accession>A0A1B2I625</accession>
<protein>
    <recommendedName>
        <fullName evidence="3">Toxin HicA</fullName>
    </recommendedName>
</protein>
<proteinExistence type="predicted"/>
<dbReference type="AlphaFoldDB" id="A0A1B2I625"/>
<evidence type="ECO:0000313" key="1">
    <source>
        <dbReference type="EMBL" id="ANZ45429.1"/>
    </source>
</evidence>
<evidence type="ECO:0008006" key="3">
    <source>
        <dbReference type="Google" id="ProtNLM"/>
    </source>
</evidence>
<sequence length="68" mass="7759">MKKEYPANKRYTQSEFVKIARELGWTVTESRGKGSHYWASKEGQRGFPIPYKISIGVDQAIKKALGLK</sequence>
<dbReference type="OrthoDB" id="5694at2"/>
<evidence type="ECO:0000313" key="2">
    <source>
        <dbReference type="Proteomes" id="UP000093044"/>
    </source>
</evidence>
<reference evidence="1" key="1">
    <citation type="submission" date="2016-08" db="EMBL/GenBank/DDBJ databases">
        <title>Complete genome of Cloacibacillus porcorum.</title>
        <authorList>
            <person name="Looft T."/>
            <person name="Bayles D.O."/>
            <person name="Alt D.P."/>
        </authorList>
    </citation>
    <scope>NUCLEOTIDE SEQUENCE [LARGE SCALE GENOMIC DNA]</scope>
    <source>
        <strain evidence="1">CL-84</strain>
    </source>
</reference>
<dbReference type="KEGG" id="cpor:BED41_10350"/>
<dbReference type="EMBL" id="CP016757">
    <property type="protein sequence ID" value="ANZ45429.1"/>
    <property type="molecule type" value="Genomic_DNA"/>
</dbReference>